<sequence length="123" mass="13726">MTGAHSGSFLTVRGSPRQHGTSAWEPGDSRSDPDCTSDSGLLLGAGAESQTPSNTCSKCESNPELWVHCHIARNYKEKKLGAKHNLMKEEELKNQGIFEDGYRYPATWYRYPRDKLTPSHVET</sequence>
<dbReference type="Proteomes" id="UP001341840">
    <property type="component" value="Unassembled WGS sequence"/>
</dbReference>
<feature type="region of interest" description="Disordered" evidence="1">
    <location>
        <begin position="1"/>
        <end position="60"/>
    </location>
</feature>
<comment type="caution">
    <text evidence="2">The sequence shown here is derived from an EMBL/GenBank/DDBJ whole genome shotgun (WGS) entry which is preliminary data.</text>
</comment>
<accession>A0ABU6XTC5</accession>
<protein>
    <submittedName>
        <fullName evidence="2">Uncharacterized protein</fullName>
    </submittedName>
</protein>
<evidence type="ECO:0000313" key="2">
    <source>
        <dbReference type="EMBL" id="MED6200751.1"/>
    </source>
</evidence>
<evidence type="ECO:0000313" key="3">
    <source>
        <dbReference type="Proteomes" id="UP001341840"/>
    </source>
</evidence>
<keyword evidence="3" id="KW-1185">Reference proteome</keyword>
<evidence type="ECO:0000256" key="1">
    <source>
        <dbReference type="SAM" id="MobiDB-lite"/>
    </source>
</evidence>
<gene>
    <name evidence="2" type="ORF">PIB30_088308</name>
</gene>
<dbReference type="EMBL" id="JASCZI010213044">
    <property type="protein sequence ID" value="MED6200751.1"/>
    <property type="molecule type" value="Genomic_DNA"/>
</dbReference>
<organism evidence="2 3">
    <name type="scientific">Stylosanthes scabra</name>
    <dbReference type="NCBI Taxonomy" id="79078"/>
    <lineage>
        <taxon>Eukaryota</taxon>
        <taxon>Viridiplantae</taxon>
        <taxon>Streptophyta</taxon>
        <taxon>Embryophyta</taxon>
        <taxon>Tracheophyta</taxon>
        <taxon>Spermatophyta</taxon>
        <taxon>Magnoliopsida</taxon>
        <taxon>eudicotyledons</taxon>
        <taxon>Gunneridae</taxon>
        <taxon>Pentapetalae</taxon>
        <taxon>rosids</taxon>
        <taxon>fabids</taxon>
        <taxon>Fabales</taxon>
        <taxon>Fabaceae</taxon>
        <taxon>Papilionoideae</taxon>
        <taxon>50 kb inversion clade</taxon>
        <taxon>dalbergioids sensu lato</taxon>
        <taxon>Dalbergieae</taxon>
        <taxon>Pterocarpus clade</taxon>
        <taxon>Stylosanthes</taxon>
    </lineage>
</organism>
<reference evidence="2 3" key="1">
    <citation type="journal article" date="2023" name="Plants (Basel)">
        <title>Bridging the Gap: Combining Genomics and Transcriptomics Approaches to Understand Stylosanthes scabra, an Orphan Legume from the Brazilian Caatinga.</title>
        <authorList>
            <person name="Ferreira-Neto J.R.C."/>
            <person name="da Silva M.D."/>
            <person name="Binneck E."/>
            <person name="de Melo N.F."/>
            <person name="da Silva R.H."/>
            <person name="de Melo A.L.T.M."/>
            <person name="Pandolfi V."/>
            <person name="Bustamante F.O."/>
            <person name="Brasileiro-Vidal A.C."/>
            <person name="Benko-Iseppon A.M."/>
        </authorList>
    </citation>
    <scope>NUCLEOTIDE SEQUENCE [LARGE SCALE GENOMIC DNA]</scope>
    <source>
        <tissue evidence="2">Leaves</tissue>
    </source>
</reference>
<proteinExistence type="predicted"/>
<name>A0ABU6XTC5_9FABA</name>
<feature type="compositionally biased region" description="Polar residues" evidence="1">
    <location>
        <begin position="48"/>
        <end position="60"/>
    </location>
</feature>